<dbReference type="InterPro" id="IPR036028">
    <property type="entry name" value="SH3-like_dom_sf"/>
</dbReference>
<feature type="domain" description="PX" evidence="6">
    <location>
        <begin position="524"/>
        <end position="645"/>
    </location>
</feature>
<feature type="region of interest" description="Disordered" evidence="4">
    <location>
        <begin position="642"/>
        <end position="736"/>
    </location>
</feature>
<dbReference type="CDD" id="cd11879">
    <property type="entry name" value="SH3_Bem1p_2"/>
    <property type="match status" value="1"/>
</dbReference>
<evidence type="ECO:0000256" key="4">
    <source>
        <dbReference type="SAM" id="MobiDB-lite"/>
    </source>
</evidence>
<feature type="domain" description="SH3" evidence="5">
    <location>
        <begin position="390"/>
        <end position="452"/>
    </location>
</feature>
<evidence type="ECO:0000259" key="6">
    <source>
        <dbReference type="PROSITE" id="PS50195"/>
    </source>
</evidence>
<dbReference type="EMBL" id="VIBQ01000014">
    <property type="protein sequence ID" value="KAB8349861.1"/>
    <property type="molecule type" value="Genomic_DNA"/>
</dbReference>
<keyword evidence="2" id="KW-0677">Repeat</keyword>
<evidence type="ECO:0000313" key="8">
    <source>
        <dbReference type="Proteomes" id="UP000327013"/>
    </source>
</evidence>
<dbReference type="PROSITE" id="PS50195">
    <property type="entry name" value="PX"/>
    <property type="match status" value="1"/>
</dbReference>
<dbReference type="InterPro" id="IPR001452">
    <property type="entry name" value="SH3_domain"/>
</dbReference>
<dbReference type="OrthoDB" id="1935453at2759"/>
<dbReference type="Gene3D" id="3.30.1520.10">
    <property type="entry name" value="Phox-like domain"/>
    <property type="match status" value="1"/>
</dbReference>
<feature type="domain" description="SH3" evidence="5">
    <location>
        <begin position="275"/>
        <end position="340"/>
    </location>
</feature>
<dbReference type="InterPro" id="IPR035550">
    <property type="entry name" value="Bem1/Scd2_PX"/>
</dbReference>
<dbReference type="Gene3D" id="2.30.30.40">
    <property type="entry name" value="SH3 Domains"/>
    <property type="match status" value="2"/>
</dbReference>
<dbReference type="InterPro" id="IPR001683">
    <property type="entry name" value="PX_dom"/>
</dbReference>
<dbReference type="PRINTS" id="PR00452">
    <property type="entry name" value="SH3DOMAIN"/>
</dbReference>
<proteinExistence type="predicted"/>
<evidence type="ECO:0000256" key="1">
    <source>
        <dbReference type="ARBA" id="ARBA00022443"/>
    </source>
</evidence>
<dbReference type="PROSITE" id="PS50002">
    <property type="entry name" value="SH3"/>
    <property type="match status" value="2"/>
</dbReference>
<evidence type="ECO:0000259" key="5">
    <source>
        <dbReference type="PROSITE" id="PS50002"/>
    </source>
</evidence>
<dbReference type="SMART" id="SM00326">
    <property type="entry name" value="SH3"/>
    <property type="match status" value="2"/>
</dbReference>
<dbReference type="InterPro" id="IPR051228">
    <property type="entry name" value="NADPH_Oxidase/PX-Domain"/>
</dbReference>
<gene>
    <name evidence="7" type="ORF">FH972_023874</name>
</gene>
<dbReference type="GO" id="GO:0005768">
    <property type="term" value="C:endosome"/>
    <property type="evidence" value="ECO:0007669"/>
    <property type="project" value="UniProtKB-ARBA"/>
</dbReference>
<feature type="compositionally biased region" description="Low complexity" evidence="4">
    <location>
        <begin position="675"/>
        <end position="688"/>
    </location>
</feature>
<dbReference type="PANTHER" id="PTHR15706:SF2">
    <property type="entry name" value="SH3 AND PX DOMAIN-CONTAINING PROTEIN 2A"/>
    <property type="match status" value="1"/>
</dbReference>
<dbReference type="InterPro" id="IPR035549">
    <property type="entry name" value="Bem1/Scd2_SH3_2"/>
</dbReference>
<dbReference type="SMART" id="SM00312">
    <property type="entry name" value="PX"/>
    <property type="match status" value="1"/>
</dbReference>
<keyword evidence="1 3" id="KW-0728">SH3 domain</keyword>
<dbReference type="GO" id="GO:0043332">
    <property type="term" value="C:mating projection tip"/>
    <property type="evidence" value="ECO:0007669"/>
    <property type="project" value="TreeGrafter"/>
</dbReference>
<accession>A0A5N6KWG5</accession>
<keyword evidence="8" id="KW-1185">Reference proteome</keyword>
<dbReference type="GO" id="GO:0030674">
    <property type="term" value="F:protein-macromolecule adaptor activity"/>
    <property type="evidence" value="ECO:0007669"/>
    <property type="project" value="TreeGrafter"/>
</dbReference>
<sequence>MVRGAAHGSADPSIGEYLHQRHGGAPFSSSRTRLGVNMSPRLGMTRLGGDDAVIWKFHHQATRSTSRSPCSLFVDPRALTTTRRQRQRDKGRPNVKVVASLSLCISSSQTLFTPSRRHAHPALALRLGAAALLLSLSPNSSWLCAFDPSLPHTQSTLIVCLAPSAKRQPSSLFAPTTPAVCRSRAALTRAFAPSRPPYPPPAPTKTCSCPAHSLSRHSATHCDPARRRVPFSSTRRQHEKGGPASLCARPRLTLFPRTVPQVHKEQRQDRLCRQRQSSVIKALYDYQAPHDQRHDYLSFSTGDFLHVVARENDPDWYEACNPLHNTRGLVPANHFEEVGKQHTRASTNSFAAQPQQAFVTPHDSGFSEKESGGFGSTGGLRMSKLGRGNGAMVYGIVQYDFKAERPDELDAKAGEAIIVIAQSNAEWFVAKPIQRLGGPGLIPVSFIEIRDMTTGVPKVEEWKRMAAEYKDSSIPLGTLGQMGGQQALAQDMQRMSINSARQSQATQNGVYAPSTTQTVGQRWSQAPAPIHARVPRYCHHDDEFWFIVEAQLEDGRHWDLSRNYKDFYGLQLQLKDNFPAAAGVVPGVKRTLPLMPGPVPWVSEHITQERRSHLDRYLVDLIRCKPEITTSWPVKQFFAPRQEDVSVQDRPQSSDTNPRNSGNSSQHSANHDSHSTSTTSTYNTSPSRNPQPQPLNSANNYQQQQQQPGNHYRQPSDLRHPNGASSTLNAPPILRNNSAMTSTSALSSQSSSVPVKVKVWFGHVSCIIIRIPPTFTHHDLMQKLHERWEQNEASNNGVSASLAEGGGAGAVVGGGQRGEVRGDVDEGVGAQAAGGGGVCEDGVVVGGCDEGGVRWEGDGVHAVGDG</sequence>
<comment type="caution">
    <text evidence="7">The sequence shown here is derived from an EMBL/GenBank/DDBJ whole genome shotgun (WGS) entry which is preliminary data.</text>
</comment>
<dbReference type="AlphaFoldDB" id="A0A5N6KWG5"/>
<name>A0A5N6KWG5_9ROSI</name>
<evidence type="ECO:0000256" key="2">
    <source>
        <dbReference type="ARBA" id="ARBA00022737"/>
    </source>
</evidence>
<reference evidence="7 8" key="1">
    <citation type="submission" date="2019-06" db="EMBL/GenBank/DDBJ databases">
        <title>A chromosomal-level reference genome of Carpinus fangiana (Coryloideae, Betulaceae).</title>
        <authorList>
            <person name="Yang X."/>
            <person name="Wang Z."/>
            <person name="Zhang L."/>
            <person name="Hao G."/>
            <person name="Liu J."/>
            <person name="Yang Y."/>
        </authorList>
    </citation>
    <scope>NUCLEOTIDE SEQUENCE [LARGE SCALE GENOMIC DNA]</scope>
    <source>
        <strain evidence="7">Cfa_2016G</strain>
        <tissue evidence="7">Leaf</tissue>
    </source>
</reference>
<dbReference type="Pfam" id="PF00018">
    <property type="entry name" value="SH3_1"/>
    <property type="match status" value="2"/>
</dbReference>
<dbReference type="GO" id="GO:0016020">
    <property type="term" value="C:membrane"/>
    <property type="evidence" value="ECO:0007669"/>
    <property type="project" value="UniProtKB-ARBA"/>
</dbReference>
<dbReference type="Proteomes" id="UP000327013">
    <property type="component" value="Unassembled WGS sequence"/>
</dbReference>
<feature type="compositionally biased region" description="Polar residues" evidence="4">
    <location>
        <begin position="649"/>
        <end position="666"/>
    </location>
</feature>
<dbReference type="InterPro" id="IPR036871">
    <property type="entry name" value="PX_dom_sf"/>
</dbReference>
<feature type="region of interest" description="Disordered" evidence="4">
    <location>
        <begin position="1"/>
        <end position="34"/>
    </location>
</feature>
<organism evidence="7 8">
    <name type="scientific">Carpinus fangiana</name>
    <dbReference type="NCBI Taxonomy" id="176857"/>
    <lineage>
        <taxon>Eukaryota</taxon>
        <taxon>Viridiplantae</taxon>
        <taxon>Streptophyta</taxon>
        <taxon>Embryophyta</taxon>
        <taxon>Tracheophyta</taxon>
        <taxon>Spermatophyta</taxon>
        <taxon>Magnoliopsida</taxon>
        <taxon>eudicotyledons</taxon>
        <taxon>Gunneridae</taxon>
        <taxon>Pentapetalae</taxon>
        <taxon>rosids</taxon>
        <taxon>fabids</taxon>
        <taxon>Fagales</taxon>
        <taxon>Betulaceae</taxon>
        <taxon>Carpinus</taxon>
    </lineage>
</organism>
<dbReference type="CDD" id="cd06890">
    <property type="entry name" value="PX_Bem1p"/>
    <property type="match status" value="1"/>
</dbReference>
<dbReference type="SUPFAM" id="SSF64268">
    <property type="entry name" value="PX domain"/>
    <property type="match status" value="1"/>
</dbReference>
<dbReference type="GO" id="GO:0035091">
    <property type="term" value="F:phosphatidylinositol binding"/>
    <property type="evidence" value="ECO:0007669"/>
    <property type="project" value="InterPro"/>
</dbReference>
<protein>
    <submittedName>
        <fullName evidence="7">Uncharacterized protein</fullName>
    </submittedName>
</protein>
<evidence type="ECO:0000256" key="3">
    <source>
        <dbReference type="PROSITE-ProRule" id="PRU00192"/>
    </source>
</evidence>
<dbReference type="PANTHER" id="PTHR15706">
    <property type="entry name" value="SH3 MULTIPLE DOMAIN"/>
    <property type="match status" value="1"/>
</dbReference>
<evidence type="ECO:0000313" key="7">
    <source>
        <dbReference type="EMBL" id="KAB8349861.1"/>
    </source>
</evidence>
<dbReference type="SUPFAM" id="SSF50044">
    <property type="entry name" value="SH3-domain"/>
    <property type="match status" value="2"/>
</dbReference>
<dbReference type="Pfam" id="PF00787">
    <property type="entry name" value="PX"/>
    <property type="match status" value="1"/>
</dbReference>